<comment type="similarity">
    <text evidence="2">Belongs to the AOR/FOR family.</text>
</comment>
<evidence type="ECO:0000256" key="2">
    <source>
        <dbReference type="ARBA" id="ARBA00011032"/>
    </source>
</evidence>
<dbReference type="PANTHER" id="PTHR30038:SF7">
    <property type="entry name" value="TUNGSTEN-CONTAINING GLYCERALDEHYDE-3-PHOSPHATE:FERREDOXIN OXIDOREDUCTASE"/>
    <property type="match status" value="1"/>
</dbReference>
<reference evidence="10" key="1">
    <citation type="journal article" date="2020" name="mSystems">
        <title>Genome- and Community-Level Interaction Insights into Carbon Utilization and Element Cycling Functions of Hydrothermarchaeota in Hydrothermal Sediment.</title>
        <authorList>
            <person name="Zhou Z."/>
            <person name="Liu Y."/>
            <person name="Xu W."/>
            <person name="Pan J."/>
            <person name="Luo Z.H."/>
            <person name="Li M."/>
        </authorList>
    </citation>
    <scope>NUCLEOTIDE SEQUENCE [LARGE SCALE GENOMIC DNA]</scope>
    <source>
        <strain evidence="10">SpSt-769</strain>
    </source>
</reference>
<dbReference type="InterPro" id="IPR051919">
    <property type="entry name" value="W-dependent_AOR"/>
</dbReference>
<keyword evidence="5" id="KW-0560">Oxidoreductase</keyword>
<dbReference type="Gene3D" id="1.10.569.10">
    <property type="entry name" value="Aldehyde Ferredoxin Oxidoreductase Protein, subunit A, domain 2"/>
    <property type="match status" value="1"/>
</dbReference>
<keyword evidence="6" id="KW-0408">Iron</keyword>
<feature type="domain" description="Aldehyde ferredoxin oxidoreductase N-terminal" evidence="9">
    <location>
        <begin position="4"/>
        <end position="206"/>
    </location>
</feature>
<dbReference type="InterPro" id="IPR013984">
    <property type="entry name" value="Ald_Fedxn_OxRdtase_dom2"/>
</dbReference>
<sequence>MWGNTGRFIDVDLTARMVDIFSPPVSYYRKYIGGSGLAARLFWDRGSFSADPLSPEALLIFALGPFAGLRLSGASRGCVAGCSPLTGHWGDSSCGGYFAPELRYAGYDGIMIRGKSEKPVVLAINDDAVQLVDAEEHWGKTILLTTSDLRKQFGTDVRTLAIGPAGENLVKYACILNEGHHAFGRAGFGAVMGSKNLKAIVVKGTKKELNLKDPDAFNALRRELNKKIKEALASNVLHENGTAANLEGGVHTGDVPIRNFQSNFWEEMAEALTGSTLTEKYLVHHGQCAFCGVACKRVVEVKEGAFAVPKGPGPEYETIVAFGALLGSMDLAATCKAGRVCNELGLDTITAGATIAWAMESFEKGALTLEDTGGIALQWGDVQTVIEDVLPAIAYRKGPLGKLLSQGSVSASRSIGKGSERFIVHSKGLEAPMHDPRGGGHGLALAYAISHRGACHVAYPMLFMEMGACYYPEIGFEYELEPMSDEYKAETACIASALGSIENSACYCQFADREISIPEWVALFNTVAGYDWDIDEMMKAGRRVFYLHRLLNYRYGLTAKDDSLSERLLQPAVDGAPEGIEINFQGMKDKFYDLMGLDPVKGVPSKQALLDHDMSEEYAALESMFKS</sequence>
<protein>
    <recommendedName>
        <fullName evidence="9">Aldehyde ferredoxin oxidoreductase N-terminal domain-containing protein</fullName>
    </recommendedName>
</protein>
<comment type="caution">
    <text evidence="10">The sequence shown here is derived from an EMBL/GenBank/DDBJ whole genome shotgun (WGS) entry which is preliminary data.</text>
</comment>
<dbReference type="PANTHER" id="PTHR30038">
    <property type="entry name" value="ALDEHYDE FERREDOXIN OXIDOREDUCTASE"/>
    <property type="match status" value="1"/>
</dbReference>
<evidence type="ECO:0000256" key="8">
    <source>
        <dbReference type="ARBA" id="ARBA00049934"/>
    </source>
</evidence>
<gene>
    <name evidence="10" type="ORF">ENV54_07190</name>
</gene>
<keyword evidence="7" id="KW-0411">Iron-sulfur</keyword>
<dbReference type="AlphaFoldDB" id="A0A7C4AS22"/>
<dbReference type="InterPro" id="IPR013983">
    <property type="entry name" value="Ald_Fedxn_OxRdtase_N"/>
</dbReference>
<organism evidence="10">
    <name type="scientific">Desulfomonile tiedjei</name>
    <dbReference type="NCBI Taxonomy" id="2358"/>
    <lineage>
        <taxon>Bacteria</taxon>
        <taxon>Pseudomonadati</taxon>
        <taxon>Thermodesulfobacteriota</taxon>
        <taxon>Desulfomonilia</taxon>
        <taxon>Desulfomonilales</taxon>
        <taxon>Desulfomonilaceae</taxon>
        <taxon>Desulfomonile</taxon>
    </lineage>
</organism>
<dbReference type="GO" id="GO:0046872">
    <property type="term" value="F:metal ion binding"/>
    <property type="evidence" value="ECO:0007669"/>
    <property type="project" value="UniProtKB-KW"/>
</dbReference>
<evidence type="ECO:0000256" key="3">
    <source>
        <dbReference type="ARBA" id="ARBA00022485"/>
    </source>
</evidence>
<evidence type="ECO:0000259" key="9">
    <source>
        <dbReference type="SMART" id="SM00790"/>
    </source>
</evidence>
<dbReference type="InterPro" id="IPR001203">
    <property type="entry name" value="OxRdtase_Ald_Fedxn_C"/>
</dbReference>
<keyword evidence="4" id="KW-0479">Metal-binding</keyword>
<evidence type="ECO:0000313" key="10">
    <source>
        <dbReference type="EMBL" id="HGH61064.1"/>
    </source>
</evidence>
<dbReference type="InterPro" id="IPR036503">
    <property type="entry name" value="Ald_Fedxn_OxRdtase_N_sf"/>
</dbReference>
<dbReference type="Pfam" id="PF02730">
    <property type="entry name" value="AFOR_N"/>
    <property type="match status" value="1"/>
</dbReference>
<dbReference type="InterPro" id="IPR013985">
    <property type="entry name" value="Ald_Fedxn_OxRdtase_dom3"/>
</dbReference>
<dbReference type="Pfam" id="PF01314">
    <property type="entry name" value="AFOR_C"/>
    <property type="match status" value="1"/>
</dbReference>
<accession>A0A7C4AS22</accession>
<keyword evidence="3" id="KW-0004">4Fe-4S</keyword>
<dbReference type="GO" id="GO:0009055">
    <property type="term" value="F:electron transfer activity"/>
    <property type="evidence" value="ECO:0007669"/>
    <property type="project" value="InterPro"/>
</dbReference>
<evidence type="ECO:0000256" key="4">
    <source>
        <dbReference type="ARBA" id="ARBA00022723"/>
    </source>
</evidence>
<dbReference type="SUPFAM" id="SSF56228">
    <property type="entry name" value="Aldehyde ferredoxin oxidoreductase, N-terminal domain"/>
    <property type="match status" value="1"/>
</dbReference>
<proteinExistence type="inferred from homology"/>
<dbReference type="SUPFAM" id="SSF48310">
    <property type="entry name" value="Aldehyde ferredoxin oxidoreductase, C-terminal domains"/>
    <property type="match status" value="1"/>
</dbReference>
<dbReference type="GO" id="GO:0016625">
    <property type="term" value="F:oxidoreductase activity, acting on the aldehyde or oxo group of donors, iron-sulfur protein as acceptor"/>
    <property type="evidence" value="ECO:0007669"/>
    <property type="project" value="InterPro"/>
</dbReference>
<dbReference type="InterPro" id="IPR036021">
    <property type="entry name" value="Tungsten_al_ferr_oxy-like_C"/>
</dbReference>
<dbReference type="Gene3D" id="1.10.599.10">
    <property type="entry name" value="Aldehyde Ferredoxin Oxidoreductase Protein, subunit A, domain 3"/>
    <property type="match status" value="1"/>
</dbReference>
<evidence type="ECO:0000256" key="1">
    <source>
        <dbReference type="ARBA" id="ARBA00001966"/>
    </source>
</evidence>
<dbReference type="SMART" id="SM00790">
    <property type="entry name" value="AFOR_N"/>
    <property type="match status" value="1"/>
</dbReference>
<name>A0A7C4AS22_9BACT</name>
<comment type="cofactor">
    <cofactor evidence="8">
        <name>tungstopterin</name>
        <dbReference type="ChEBI" id="CHEBI:30402"/>
    </cofactor>
</comment>
<evidence type="ECO:0000256" key="5">
    <source>
        <dbReference type="ARBA" id="ARBA00023002"/>
    </source>
</evidence>
<comment type="cofactor">
    <cofactor evidence="1">
        <name>[4Fe-4S] cluster</name>
        <dbReference type="ChEBI" id="CHEBI:49883"/>
    </cofactor>
</comment>
<evidence type="ECO:0000256" key="6">
    <source>
        <dbReference type="ARBA" id="ARBA00023004"/>
    </source>
</evidence>
<evidence type="ECO:0000256" key="7">
    <source>
        <dbReference type="ARBA" id="ARBA00023014"/>
    </source>
</evidence>
<dbReference type="EMBL" id="DTGT01000223">
    <property type="protein sequence ID" value="HGH61064.1"/>
    <property type="molecule type" value="Genomic_DNA"/>
</dbReference>
<dbReference type="GO" id="GO:0051539">
    <property type="term" value="F:4 iron, 4 sulfur cluster binding"/>
    <property type="evidence" value="ECO:0007669"/>
    <property type="project" value="UniProtKB-KW"/>
</dbReference>
<dbReference type="Gene3D" id="3.60.9.10">
    <property type="entry name" value="Aldehyde ferredoxin oxidoreductase, N-terminal domain"/>
    <property type="match status" value="1"/>
</dbReference>